<comment type="caution">
    <text evidence="3">The sequence shown here is derived from an EMBL/GenBank/DDBJ whole genome shotgun (WGS) entry which is preliminary data.</text>
</comment>
<name>A0ABT6JNS0_9GAMM</name>
<dbReference type="InterPro" id="IPR007936">
    <property type="entry name" value="VapE-like_dom"/>
</dbReference>
<feature type="domain" description="Virulence-associated protein E-like" evidence="2">
    <location>
        <begin position="133"/>
        <end position="348"/>
    </location>
</feature>
<feature type="region of interest" description="Disordered" evidence="1">
    <location>
        <begin position="1"/>
        <end position="25"/>
    </location>
</feature>
<dbReference type="RefSeq" id="WP_280603175.1">
    <property type="nucleotide sequence ID" value="NZ_JARXRN010000029.1"/>
</dbReference>
<reference evidence="3 4" key="1">
    <citation type="submission" date="2023-04" db="EMBL/GenBank/DDBJ databases">
        <title>Luteimonas sp. M1R5S18.</title>
        <authorList>
            <person name="Sun J.-Q."/>
        </authorList>
    </citation>
    <scope>NUCLEOTIDE SEQUENCE [LARGE SCALE GENOMIC DNA]</scope>
    <source>
        <strain evidence="3 4">M1R5S18</strain>
    </source>
</reference>
<organism evidence="3 4">
    <name type="scientific">Luteimonas rhizosphaericola</name>
    <dbReference type="NCBI Taxonomy" id="3042024"/>
    <lineage>
        <taxon>Bacteria</taxon>
        <taxon>Pseudomonadati</taxon>
        <taxon>Pseudomonadota</taxon>
        <taxon>Gammaproteobacteria</taxon>
        <taxon>Lysobacterales</taxon>
        <taxon>Lysobacteraceae</taxon>
        <taxon>Luteimonas</taxon>
    </lineage>
</organism>
<proteinExistence type="predicted"/>
<gene>
    <name evidence="3" type="ORF">QFW80_16680</name>
</gene>
<dbReference type="PANTHER" id="PTHR34985">
    <property type="entry name" value="SLR0554 PROTEIN"/>
    <property type="match status" value="1"/>
</dbReference>
<evidence type="ECO:0000256" key="1">
    <source>
        <dbReference type="SAM" id="MobiDB-lite"/>
    </source>
</evidence>
<accession>A0ABT6JNS0</accession>
<feature type="compositionally biased region" description="Gly residues" evidence="1">
    <location>
        <begin position="12"/>
        <end position="23"/>
    </location>
</feature>
<evidence type="ECO:0000313" key="3">
    <source>
        <dbReference type="EMBL" id="MDH5832155.1"/>
    </source>
</evidence>
<dbReference type="Pfam" id="PF05272">
    <property type="entry name" value="VapE-like_dom"/>
    <property type="match status" value="1"/>
</dbReference>
<keyword evidence="4" id="KW-1185">Reference proteome</keyword>
<evidence type="ECO:0000313" key="4">
    <source>
        <dbReference type="Proteomes" id="UP001156831"/>
    </source>
</evidence>
<dbReference type="Proteomes" id="UP001156831">
    <property type="component" value="Unassembled WGS sequence"/>
</dbReference>
<protein>
    <submittedName>
        <fullName evidence="3">VapE family protein</fullName>
    </submittedName>
</protein>
<dbReference type="PANTHER" id="PTHR34985:SF1">
    <property type="entry name" value="SLR0554 PROTEIN"/>
    <property type="match status" value="1"/>
</dbReference>
<sequence>MSVPRKKLTVIDGGGTVPPGGDAGAPDWRQFLTRNREEVVQASPHNLMLILEHDPELSGLFWLDEFGNRIVLDRQPPWTGGTRDEFTEVDALELAAWIGHPSRYGAIIKTALVLESVEAIARRRRRHTVRDYLAGLKWDGTPRLQRMFVELFGAEDSPYNLGAAGCFLVSAVSRILWCDSRQPTKGSKVDFMLVLEGGQGAGKTTAVLELFGAEWYAEATESPAHKDFYQTLRGRWGVEIGEMDSFNKADVAKVKQAITTRFDVYRPSYGRTARSFRRECVFVGTVNKDDYLRDETGARRFLPLKVGRVDIERLVEQRDQLWAEAVKWFEDGFEYWKLPEGAEREQDDRFSEDVWTERVHRWITGRAGDSRYEHLGASERGKAGEPLEFSVADVLTYALHVEPGRQDRPMSTRVGSILTRLGCHKYKPTRLGRRVQIYYMPEPEAPAGG</sequence>
<evidence type="ECO:0000259" key="2">
    <source>
        <dbReference type="Pfam" id="PF05272"/>
    </source>
</evidence>
<dbReference type="EMBL" id="JARXRN010000029">
    <property type="protein sequence ID" value="MDH5832155.1"/>
    <property type="molecule type" value="Genomic_DNA"/>
</dbReference>